<evidence type="ECO:0000256" key="1">
    <source>
        <dbReference type="ARBA" id="ARBA00002190"/>
    </source>
</evidence>
<reference evidence="7 8" key="1">
    <citation type="submission" date="2018-08" db="EMBL/GenBank/DDBJ databases">
        <title>Genomic Encyclopedia of Archaeal and Bacterial Type Strains, Phase II (KMG-II): from individual species to whole genera.</title>
        <authorList>
            <person name="Goeker M."/>
        </authorList>
    </citation>
    <scope>NUCLEOTIDE SEQUENCE [LARGE SCALE GENOMIC DNA]</scope>
    <source>
        <strain evidence="7 8">DSM 45791</strain>
    </source>
</reference>
<feature type="domain" description="Integrase catalytic" evidence="6">
    <location>
        <begin position="219"/>
        <end position="382"/>
    </location>
</feature>
<evidence type="ECO:0000259" key="6">
    <source>
        <dbReference type="PROSITE" id="PS50994"/>
    </source>
</evidence>
<dbReference type="Pfam" id="PF13936">
    <property type="entry name" value="HTH_38"/>
    <property type="match status" value="1"/>
</dbReference>
<evidence type="ECO:0000256" key="5">
    <source>
        <dbReference type="ARBA" id="ARBA00023172"/>
    </source>
</evidence>
<dbReference type="GO" id="GO:0006313">
    <property type="term" value="P:DNA transposition"/>
    <property type="evidence" value="ECO:0007669"/>
    <property type="project" value="InterPro"/>
</dbReference>
<dbReference type="Proteomes" id="UP000256269">
    <property type="component" value="Unassembled WGS sequence"/>
</dbReference>
<keyword evidence="8" id="KW-1185">Reference proteome</keyword>
<dbReference type="GO" id="GO:0003677">
    <property type="term" value="F:DNA binding"/>
    <property type="evidence" value="ECO:0007669"/>
    <property type="project" value="UniProtKB-KW"/>
</dbReference>
<dbReference type="AlphaFoldDB" id="A0A3E0G3M0"/>
<gene>
    <name evidence="7" type="ORF">BCF44_1611</name>
</gene>
<dbReference type="PROSITE" id="PS01043">
    <property type="entry name" value="TRANSPOSASE_IS30"/>
    <property type="match status" value="1"/>
</dbReference>
<dbReference type="InterPro" id="IPR025246">
    <property type="entry name" value="IS30-like_HTH"/>
</dbReference>
<dbReference type="SUPFAM" id="SSF53098">
    <property type="entry name" value="Ribonuclease H-like"/>
    <property type="match status" value="1"/>
</dbReference>
<dbReference type="InterPro" id="IPR001598">
    <property type="entry name" value="Transposase_IS30_CS"/>
</dbReference>
<dbReference type="Pfam" id="PF00665">
    <property type="entry name" value="rve"/>
    <property type="match status" value="1"/>
</dbReference>
<dbReference type="PROSITE" id="PS50994">
    <property type="entry name" value="INTEGRASE"/>
    <property type="match status" value="1"/>
</dbReference>
<evidence type="ECO:0000256" key="2">
    <source>
        <dbReference type="ARBA" id="ARBA00006363"/>
    </source>
</evidence>
<organism evidence="7 8">
    <name type="scientific">Kutzneria buriramensis</name>
    <dbReference type="NCBI Taxonomy" id="1045776"/>
    <lineage>
        <taxon>Bacteria</taxon>
        <taxon>Bacillati</taxon>
        <taxon>Actinomycetota</taxon>
        <taxon>Actinomycetes</taxon>
        <taxon>Pseudonocardiales</taxon>
        <taxon>Pseudonocardiaceae</taxon>
        <taxon>Kutzneria</taxon>
    </lineage>
</organism>
<protein>
    <submittedName>
        <fullName evidence="7">IS30 family transposase</fullName>
    </submittedName>
</protein>
<keyword evidence="3" id="KW-0815">Transposition</keyword>
<dbReference type="PANTHER" id="PTHR10948:SF23">
    <property type="entry name" value="TRANSPOSASE INSI FOR INSERTION SEQUENCE ELEMENT IS30A-RELATED"/>
    <property type="match status" value="1"/>
</dbReference>
<dbReference type="GO" id="GO:0005829">
    <property type="term" value="C:cytosol"/>
    <property type="evidence" value="ECO:0007669"/>
    <property type="project" value="TreeGrafter"/>
</dbReference>
<keyword evidence="4" id="KW-0238">DNA-binding</keyword>
<dbReference type="InterPro" id="IPR036397">
    <property type="entry name" value="RNaseH_sf"/>
</dbReference>
<proteinExistence type="inferred from homology"/>
<dbReference type="InterPro" id="IPR012337">
    <property type="entry name" value="RNaseH-like_sf"/>
</dbReference>
<dbReference type="InterPro" id="IPR051917">
    <property type="entry name" value="Transposase-Integrase"/>
</dbReference>
<dbReference type="NCBIfam" id="NF033563">
    <property type="entry name" value="transpos_IS30"/>
    <property type="match status" value="1"/>
</dbReference>
<sequence length="392" mass="43194">MQTGRPPLARSVQVLFWDGVRAGLSVTAASQRAGISHETGRRWFGQAGGVIGNAPRLLSGRYLSLAEREEISRGLAAGDRPSAIARALGRPTSTITREIGRNGGPRAYRAVTAQRAARHRARRPKTAKLAADPALRAWVTDRLLDRWSPRQITATLEASFPDRPEMRVSHETIYQSLYVQGRGALRRELAACLRTGRAQRKPHAQARPGHSRIPGIVEISQRPPEADDRRVPGHWEGDLVLGRANKSAIGTLVERTTRFCMLLHLPDGHDAGRVRERMIEAIESMPGQLRRSLTWDRGTEMAQHAQITVATDMAIYFCDPHSPWQRGSNENTNGLLRQYFPKGTDLSVHTAEDLAAVAAQLNGRPRQTLGWLTPAQSLTRVLSGQSPVATTT</sequence>
<dbReference type="RefSeq" id="WP_116182488.1">
    <property type="nucleotide sequence ID" value="NZ_CP144375.1"/>
</dbReference>
<name>A0A3E0G3M0_9PSEU</name>
<dbReference type="InterPro" id="IPR001584">
    <property type="entry name" value="Integrase_cat-core"/>
</dbReference>
<comment type="similarity">
    <text evidence="2">Belongs to the transposase IS30 family.</text>
</comment>
<evidence type="ECO:0000313" key="8">
    <source>
        <dbReference type="Proteomes" id="UP000256269"/>
    </source>
</evidence>
<evidence type="ECO:0000256" key="4">
    <source>
        <dbReference type="ARBA" id="ARBA00023125"/>
    </source>
</evidence>
<dbReference type="GO" id="GO:0004803">
    <property type="term" value="F:transposase activity"/>
    <property type="evidence" value="ECO:0007669"/>
    <property type="project" value="InterPro"/>
</dbReference>
<evidence type="ECO:0000313" key="7">
    <source>
        <dbReference type="EMBL" id="REH17392.1"/>
    </source>
</evidence>
<dbReference type="PANTHER" id="PTHR10948">
    <property type="entry name" value="TRANSPOSASE"/>
    <property type="match status" value="1"/>
</dbReference>
<dbReference type="EMBL" id="QUNO01000061">
    <property type="protein sequence ID" value="REH17392.1"/>
    <property type="molecule type" value="Genomic_DNA"/>
</dbReference>
<dbReference type="InterPro" id="IPR053392">
    <property type="entry name" value="Transposase_IS30-like"/>
</dbReference>
<dbReference type="GO" id="GO:0015074">
    <property type="term" value="P:DNA integration"/>
    <property type="evidence" value="ECO:0007669"/>
    <property type="project" value="InterPro"/>
</dbReference>
<comment type="caution">
    <text evidence="7">The sequence shown here is derived from an EMBL/GenBank/DDBJ whole genome shotgun (WGS) entry which is preliminary data.</text>
</comment>
<keyword evidence="5" id="KW-0233">DNA recombination</keyword>
<evidence type="ECO:0000256" key="3">
    <source>
        <dbReference type="ARBA" id="ARBA00022578"/>
    </source>
</evidence>
<comment type="function">
    <text evidence="1">Required for the transposition of the insertion element.</text>
</comment>
<dbReference type="Gene3D" id="3.30.420.10">
    <property type="entry name" value="Ribonuclease H-like superfamily/Ribonuclease H"/>
    <property type="match status" value="1"/>
</dbReference>
<accession>A0A3E0G3M0</accession>